<proteinExistence type="predicted"/>
<dbReference type="Proteomes" id="UP000297245">
    <property type="component" value="Unassembled WGS sequence"/>
</dbReference>
<reference evidence="1 2" key="1">
    <citation type="journal article" date="2019" name="Nat. Ecol. Evol.">
        <title>Megaphylogeny resolves global patterns of mushroom evolution.</title>
        <authorList>
            <person name="Varga T."/>
            <person name="Krizsan K."/>
            <person name="Foldi C."/>
            <person name="Dima B."/>
            <person name="Sanchez-Garcia M."/>
            <person name="Sanchez-Ramirez S."/>
            <person name="Szollosi G.J."/>
            <person name="Szarkandi J.G."/>
            <person name="Papp V."/>
            <person name="Albert L."/>
            <person name="Andreopoulos W."/>
            <person name="Angelini C."/>
            <person name="Antonin V."/>
            <person name="Barry K.W."/>
            <person name="Bougher N.L."/>
            <person name="Buchanan P."/>
            <person name="Buyck B."/>
            <person name="Bense V."/>
            <person name="Catcheside P."/>
            <person name="Chovatia M."/>
            <person name="Cooper J."/>
            <person name="Damon W."/>
            <person name="Desjardin D."/>
            <person name="Finy P."/>
            <person name="Geml J."/>
            <person name="Haridas S."/>
            <person name="Hughes K."/>
            <person name="Justo A."/>
            <person name="Karasinski D."/>
            <person name="Kautmanova I."/>
            <person name="Kiss B."/>
            <person name="Kocsube S."/>
            <person name="Kotiranta H."/>
            <person name="LaButti K.M."/>
            <person name="Lechner B.E."/>
            <person name="Liimatainen K."/>
            <person name="Lipzen A."/>
            <person name="Lukacs Z."/>
            <person name="Mihaltcheva S."/>
            <person name="Morgado L.N."/>
            <person name="Niskanen T."/>
            <person name="Noordeloos M.E."/>
            <person name="Ohm R.A."/>
            <person name="Ortiz-Santana B."/>
            <person name="Ovrebo C."/>
            <person name="Racz N."/>
            <person name="Riley R."/>
            <person name="Savchenko A."/>
            <person name="Shiryaev A."/>
            <person name="Soop K."/>
            <person name="Spirin V."/>
            <person name="Szebenyi C."/>
            <person name="Tomsovsky M."/>
            <person name="Tulloss R.E."/>
            <person name="Uehling J."/>
            <person name="Grigoriev I.V."/>
            <person name="Vagvolgyi C."/>
            <person name="Papp T."/>
            <person name="Martin F.M."/>
            <person name="Miettinen O."/>
            <person name="Hibbett D.S."/>
            <person name="Nagy L.G."/>
        </authorList>
    </citation>
    <scope>NUCLEOTIDE SEQUENCE [LARGE SCALE GENOMIC DNA]</scope>
    <source>
        <strain evidence="1 2">CBS 962.96</strain>
    </source>
</reference>
<gene>
    <name evidence="1" type="ORF">K435DRAFT_974870</name>
</gene>
<sequence length="336" mass="38610">MLDTLRFSGANHKQFPLITILNFLASLQTHPSVLPDTQLNQIRVLKLQGISCFEDCSDVSPIGLAGLEILHINWPRTWSDTKKRRSSVTACEVLAKMIKATRYTLQSLKIDFSEDSEALRKFDIRMLAGNEDDVGAWKKLRKLRVTIDVDSRSQLSDIVGTLEDIADMFPNLETLELMINAPTYDDATKYTPDILKPLSKLKSLHCLKLALDFERDTNDEYNRDIDIKWYNRCLHRRHAATQAIVNVCPLTRCYWENYFSNLNDKFYRFVIGNESGAGKPDDSDSSQSDKKAGNRVVKVKMLWWMEPWRKYDLGDDLPCEVVGSHEEEYNTSDSDE</sequence>
<name>A0A4S8KJ18_DENBC</name>
<evidence type="ECO:0000313" key="2">
    <source>
        <dbReference type="Proteomes" id="UP000297245"/>
    </source>
</evidence>
<protein>
    <submittedName>
        <fullName evidence="1">Uncharacterized protein</fullName>
    </submittedName>
</protein>
<keyword evidence="2" id="KW-1185">Reference proteome</keyword>
<accession>A0A4S8KJ18</accession>
<evidence type="ECO:0000313" key="1">
    <source>
        <dbReference type="EMBL" id="THU75331.1"/>
    </source>
</evidence>
<dbReference type="AlphaFoldDB" id="A0A4S8KJ18"/>
<dbReference type="EMBL" id="ML182350">
    <property type="protein sequence ID" value="THU75331.1"/>
    <property type="molecule type" value="Genomic_DNA"/>
</dbReference>
<dbReference type="OrthoDB" id="3025297at2759"/>
<organism evidence="1 2">
    <name type="scientific">Dendrothele bispora (strain CBS 962.96)</name>
    <dbReference type="NCBI Taxonomy" id="1314807"/>
    <lineage>
        <taxon>Eukaryota</taxon>
        <taxon>Fungi</taxon>
        <taxon>Dikarya</taxon>
        <taxon>Basidiomycota</taxon>
        <taxon>Agaricomycotina</taxon>
        <taxon>Agaricomycetes</taxon>
        <taxon>Agaricomycetidae</taxon>
        <taxon>Agaricales</taxon>
        <taxon>Agaricales incertae sedis</taxon>
        <taxon>Dendrothele</taxon>
    </lineage>
</organism>